<dbReference type="CDD" id="cd05254">
    <property type="entry name" value="dTDP_HR_like_SDR_e"/>
    <property type="match status" value="1"/>
</dbReference>
<dbReference type="SUPFAM" id="SSF51735">
    <property type="entry name" value="NAD(P)-binding Rossmann-fold domains"/>
    <property type="match status" value="1"/>
</dbReference>
<feature type="domain" description="RmlD-like substrate binding" evidence="7">
    <location>
        <begin position="6"/>
        <end position="284"/>
    </location>
</feature>
<comment type="pathway">
    <text evidence="1 6">Carbohydrate biosynthesis; dTDP-L-rhamnose biosynthesis.</text>
</comment>
<dbReference type="UniPathway" id="UPA00124"/>
<dbReference type="Gene3D" id="3.90.25.10">
    <property type="entry name" value="UDP-galactose 4-epimerase, domain 1"/>
    <property type="match status" value="1"/>
</dbReference>
<dbReference type="InterPro" id="IPR036291">
    <property type="entry name" value="NAD(P)-bd_dom_sf"/>
</dbReference>
<comment type="catalytic activity">
    <reaction evidence="5">
        <text>dTDP-beta-L-rhamnose + NADP(+) = dTDP-4-dehydro-beta-L-rhamnose + NADPH + H(+)</text>
        <dbReference type="Rhea" id="RHEA:21796"/>
        <dbReference type="ChEBI" id="CHEBI:15378"/>
        <dbReference type="ChEBI" id="CHEBI:57510"/>
        <dbReference type="ChEBI" id="CHEBI:57783"/>
        <dbReference type="ChEBI" id="CHEBI:58349"/>
        <dbReference type="ChEBI" id="CHEBI:62830"/>
        <dbReference type="EC" id="1.1.1.133"/>
    </reaction>
</comment>
<comment type="function">
    <text evidence="6">Catalyzes the reduction of dTDP-6-deoxy-L-lyxo-4-hexulose to yield dTDP-L-rhamnose.</text>
</comment>
<gene>
    <name evidence="8" type="primary">rfbD</name>
    <name evidence="8" type="ORF">H4075_06310</name>
</gene>
<organism evidence="8 9">
    <name type="scientific">Lacibacter sediminis</name>
    <dbReference type="NCBI Taxonomy" id="2760713"/>
    <lineage>
        <taxon>Bacteria</taxon>
        <taxon>Pseudomonadati</taxon>
        <taxon>Bacteroidota</taxon>
        <taxon>Chitinophagia</taxon>
        <taxon>Chitinophagales</taxon>
        <taxon>Chitinophagaceae</taxon>
        <taxon>Lacibacter</taxon>
    </lineage>
</organism>
<dbReference type="NCBIfam" id="TIGR01214">
    <property type="entry name" value="rmlD"/>
    <property type="match status" value="1"/>
</dbReference>
<dbReference type="Gene3D" id="3.40.50.720">
    <property type="entry name" value="NAD(P)-binding Rossmann-like Domain"/>
    <property type="match status" value="1"/>
</dbReference>
<evidence type="ECO:0000313" key="9">
    <source>
        <dbReference type="Proteomes" id="UP000515344"/>
    </source>
</evidence>
<dbReference type="Pfam" id="PF04321">
    <property type="entry name" value="RmlD_sub_bind"/>
    <property type="match status" value="1"/>
</dbReference>
<reference evidence="9" key="1">
    <citation type="submission" date="2020-08" db="EMBL/GenBank/DDBJ databases">
        <title>Lacibacter sp. S13-6-6 genome sequencing.</title>
        <authorList>
            <person name="Jin L."/>
        </authorList>
    </citation>
    <scope>NUCLEOTIDE SEQUENCE [LARGE SCALE GENOMIC DNA]</scope>
    <source>
        <strain evidence="9">S13-6-6</strain>
    </source>
</reference>
<evidence type="ECO:0000259" key="7">
    <source>
        <dbReference type="Pfam" id="PF04321"/>
    </source>
</evidence>
<sequence length="289" mass="32595">MEKPVILVTGSNGQLGKELKQIADNYSQFNFVFASREDLKLHHFGLVENFFIAAKPQYCINCAAYTAVDKAENEQDMAMLVNGEAVGNLAAICKKYQTKLIHISTDYVFDGESETPYKEDDKTGPINTYGKSKLLGEQLCMKEDADAIIIRTSWVYSSFGHNFVKTMMRLMNERNELNVVSDQIGSPTYAADLAKTILHIISSGKWEAGIYHYSNEGKISWFEFAQAIKEITGSKAVVHPIETAQYPTPARRPHYSLLNKEKIKTTYAVAVPEWKESLQKCITLLRETK</sequence>
<keyword evidence="6 8" id="KW-0560">Oxidoreductase</keyword>
<evidence type="ECO:0000256" key="3">
    <source>
        <dbReference type="ARBA" id="ARBA00012929"/>
    </source>
</evidence>
<dbReference type="GO" id="GO:0019305">
    <property type="term" value="P:dTDP-rhamnose biosynthetic process"/>
    <property type="evidence" value="ECO:0007669"/>
    <property type="project" value="UniProtKB-UniPathway"/>
</dbReference>
<accession>A0A7G5XK04</accession>
<dbReference type="InterPro" id="IPR005913">
    <property type="entry name" value="dTDP_dehydrorham_reduct"/>
</dbReference>
<dbReference type="Proteomes" id="UP000515344">
    <property type="component" value="Chromosome"/>
</dbReference>
<proteinExistence type="inferred from homology"/>
<dbReference type="KEGG" id="lacs:H4075_06310"/>
<evidence type="ECO:0000256" key="6">
    <source>
        <dbReference type="RuleBase" id="RU364082"/>
    </source>
</evidence>
<dbReference type="AlphaFoldDB" id="A0A7G5XK04"/>
<evidence type="ECO:0000256" key="2">
    <source>
        <dbReference type="ARBA" id="ARBA00010944"/>
    </source>
</evidence>
<dbReference type="GO" id="GO:0005829">
    <property type="term" value="C:cytosol"/>
    <property type="evidence" value="ECO:0007669"/>
    <property type="project" value="TreeGrafter"/>
</dbReference>
<dbReference type="PANTHER" id="PTHR10491">
    <property type="entry name" value="DTDP-4-DEHYDRORHAMNOSE REDUCTASE"/>
    <property type="match status" value="1"/>
</dbReference>
<evidence type="ECO:0000256" key="4">
    <source>
        <dbReference type="ARBA" id="ARBA00017099"/>
    </source>
</evidence>
<dbReference type="GO" id="GO:0008831">
    <property type="term" value="F:dTDP-4-dehydrorhamnose reductase activity"/>
    <property type="evidence" value="ECO:0007669"/>
    <property type="project" value="UniProtKB-EC"/>
</dbReference>
<dbReference type="PANTHER" id="PTHR10491:SF4">
    <property type="entry name" value="METHIONINE ADENOSYLTRANSFERASE 2 SUBUNIT BETA"/>
    <property type="match status" value="1"/>
</dbReference>
<evidence type="ECO:0000256" key="1">
    <source>
        <dbReference type="ARBA" id="ARBA00004781"/>
    </source>
</evidence>
<protein>
    <recommendedName>
        <fullName evidence="4 6">dTDP-4-dehydrorhamnose reductase</fullName>
        <ecNumber evidence="3 6">1.1.1.133</ecNumber>
    </recommendedName>
</protein>
<evidence type="ECO:0000313" key="8">
    <source>
        <dbReference type="EMBL" id="QNA45807.1"/>
    </source>
</evidence>
<keyword evidence="9" id="KW-1185">Reference proteome</keyword>
<name>A0A7G5XK04_9BACT</name>
<dbReference type="InterPro" id="IPR029903">
    <property type="entry name" value="RmlD-like-bd"/>
</dbReference>
<evidence type="ECO:0000256" key="5">
    <source>
        <dbReference type="ARBA" id="ARBA00048200"/>
    </source>
</evidence>
<keyword evidence="6" id="KW-0521">NADP</keyword>
<dbReference type="EMBL" id="CP060007">
    <property type="protein sequence ID" value="QNA45807.1"/>
    <property type="molecule type" value="Genomic_DNA"/>
</dbReference>
<dbReference type="RefSeq" id="WP_182805183.1">
    <property type="nucleotide sequence ID" value="NZ_CP060007.1"/>
</dbReference>
<comment type="similarity">
    <text evidence="2 6">Belongs to the dTDP-4-dehydrorhamnose reductase family.</text>
</comment>
<dbReference type="EC" id="1.1.1.133" evidence="3 6"/>